<keyword evidence="1" id="KW-0472">Membrane</keyword>
<dbReference type="Proteomes" id="UP001549749">
    <property type="component" value="Unassembled WGS sequence"/>
</dbReference>
<proteinExistence type="predicted"/>
<comment type="caution">
    <text evidence="2">The sequence shown here is derived from an EMBL/GenBank/DDBJ whole genome shotgun (WGS) entry which is preliminary data.</text>
</comment>
<feature type="transmembrane region" description="Helical" evidence="1">
    <location>
        <begin position="71"/>
        <end position="91"/>
    </location>
</feature>
<dbReference type="EMBL" id="JBEXAC010000001">
    <property type="protein sequence ID" value="MET6997303.1"/>
    <property type="molecule type" value="Genomic_DNA"/>
</dbReference>
<sequence length="128" mass="14185">MSKSNLIGILAAVVVIVSAFLPWLTIESKQLVFTGIDTTGSSFGEPGRVNVFMAIIAAALFAANKWWAGRVNLFISGFLLAWTFRNFLLFSRVEMGEWPHREIGLYLSLGGAIVVFICVLMMKVKQKK</sequence>
<name>A0ABV2T2N9_9BACT</name>
<keyword evidence="1" id="KW-0812">Transmembrane</keyword>
<feature type="transmembrane region" description="Helical" evidence="1">
    <location>
        <begin position="103"/>
        <end position="122"/>
    </location>
</feature>
<evidence type="ECO:0000313" key="3">
    <source>
        <dbReference type="Proteomes" id="UP001549749"/>
    </source>
</evidence>
<organism evidence="2 3">
    <name type="scientific">Chitinophaga defluvii</name>
    <dbReference type="NCBI Taxonomy" id="3163343"/>
    <lineage>
        <taxon>Bacteria</taxon>
        <taxon>Pseudomonadati</taxon>
        <taxon>Bacteroidota</taxon>
        <taxon>Chitinophagia</taxon>
        <taxon>Chitinophagales</taxon>
        <taxon>Chitinophagaceae</taxon>
        <taxon>Chitinophaga</taxon>
    </lineage>
</organism>
<keyword evidence="3" id="KW-1185">Reference proteome</keyword>
<evidence type="ECO:0000256" key="1">
    <source>
        <dbReference type="SAM" id="Phobius"/>
    </source>
</evidence>
<accession>A0ABV2T2N9</accession>
<evidence type="ECO:0000313" key="2">
    <source>
        <dbReference type="EMBL" id="MET6997303.1"/>
    </source>
</evidence>
<keyword evidence="1" id="KW-1133">Transmembrane helix</keyword>
<protein>
    <submittedName>
        <fullName evidence="2">Uncharacterized protein</fullName>
    </submittedName>
</protein>
<dbReference type="RefSeq" id="WP_354659941.1">
    <property type="nucleotide sequence ID" value="NZ_JBEXAC010000001.1"/>
</dbReference>
<feature type="transmembrane region" description="Helical" evidence="1">
    <location>
        <begin position="7"/>
        <end position="26"/>
    </location>
</feature>
<gene>
    <name evidence="2" type="ORF">ABR189_07970</name>
</gene>
<reference evidence="2 3" key="1">
    <citation type="submission" date="2024-06" db="EMBL/GenBank/DDBJ databases">
        <title>Chitinophaga defluvii sp. nov., isolated from municipal sewage.</title>
        <authorList>
            <person name="Zhang L."/>
        </authorList>
    </citation>
    <scope>NUCLEOTIDE SEQUENCE [LARGE SCALE GENOMIC DNA]</scope>
    <source>
        <strain evidence="2 3">H8</strain>
    </source>
</reference>
<feature type="transmembrane region" description="Helical" evidence="1">
    <location>
        <begin position="46"/>
        <end position="64"/>
    </location>
</feature>